<proteinExistence type="inferred from homology"/>
<dbReference type="Proteomes" id="UP000287144">
    <property type="component" value="Unassembled WGS sequence"/>
</dbReference>
<dbReference type="GO" id="GO:0016614">
    <property type="term" value="F:oxidoreductase activity, acting on CH-OH group of donors"/>
    <property type="evidence" value="ECO:0007669"/>
    <property type="project" value="UniProtKB-ARBA"/>
</dbReference>
<dbReference type="EMBL" id="NKCK01000074">
    <property type="protein sequence ID" value="RSM02587.1"/>
    <property type="molecule type" value="Genomic_DNA"/>
</dbReference>
<dbReference type="STRING" id="1325735.A0A428TKL6"/>
<comment type="caution">
    <text evidence="4">The sequence shown here is derived from an EMBL/GenBank/DDBJ whole genome shotgun (WGS) entry which is preliminary data.</text>
</comment>
<keyword evidence="3" id="KW-0472">Membrane</keyword>
<dbReference type="AlphaFoldDB" id="A0A428TKL6"/>
<dbReference type="PRINTS" id="PR00081">
    <property type="entry name" value="GDHRDH"/>
</dbReference>
<feature type="transmembrane region" description="Helical" evidence="3">
    <location>
        <begin position="6"/>
        <end position="28"/>
    </location>
</feature>
<reference evidence="4 5" key="1">
    <citation type="submission" date="2017-06" db="EMBL/GenBank/DDBJ databases">
        <title>Comparative genomic analysis of Ambrosia Fusariam Clade fungi.</title>
        <authorList>
            <person name="Stajich J.E."/>
            <person name="Carrillo J."/>
            <person name="Kijimoto T."/>
            <person name="Eskalen A."/>
            <person name="O'Donnell K."/>
            <person name="Kasson M."/>
        </authorList>
    </citation>
    <scope>NUCLEOTIDE SEQUENCE [LARGE SCALE GENOMIC DNA]</scope>
    <source>
        <strain evidence="4 5">NRRL62579</strain>
    </source>
</reference>
<evidence type="ECO:0000256" key="1">
    <source>
        <dbReference type="ARBA" id="ARBA00006484"/>
    </source>
</evidence>
<keyword evidence="2" id="KW-0560">Oxidoreductase</keyword>
<evidence type="ECO:0000313" key="5">
    <source>
        <dbReference type="Proteomes" id="UP000287144"/>
    </source>
</evidence>
<accession>A0A428TKL6</accession>
<evidence type="ECO:0000256" key="2">
    <source>
        <dbReference type="ARBA" id="ARBA00023002"/>
    </source>
</evidence>
<dbReference type="Pfam" id="PF13561">
    <property type="entry name" value="adh_short_C2"/>
    <property type="match status" value="1"/>
</dbReference>
<evidence type="ECO:0000313" key="4">
    <source>
        <dbReference type="EMBL" id="RSM02587.1"/>
    </source>
</evidence>
<dbReference type="PANTHER" id="PTHR48107">
    <property type="entry name" value="NADPH-DEPENDENT ALDEHYDE REDUCTASE-LIKE PROTEIN, CHLOROPLASTIC-RELATED"/>
    <property type="match status" value="1"/>
</dbReference>
<keyword evidence="3" id="KW-0812">Transmembrane</keyword>
<keyword evidence="5" id="KW-1185">Reference proteome</keyword>
<protein>
    <submittedName>
        <fullName evidence="4">Uncharacterized protein</fullName>
    </submittedName>
</protein>
<keyword evidence="3" id="KW-1133">Transmembrane helix</keyword>
<comment type="similarity">
    <text evidence="1">Belongs to the short-chain dehydrogenases/reductases (SDR) family.</text>
</comment>
<name>A0A428TKL6_9HYPO</name>
<dbReference type="InterPro" id="IPR002347">
    <property type="entry name" value="SDR_fam"/>
</dbReference>
<dbReference type="Gene3D" id="3.40.50.720">
    <property type="entry name" value="NAD(P)-binding Rossmann-like Domain"/>
    <property type="match status" value="1"/>
</dbReference>
<evidence type="ECO:0000256" key="3">
    <source>
        <dbReference type="SAM" id="Phobius"/>
    </source>
</evidence>
<gene>
    <name evidence="4" type="ORF">CEP52_007850</name>
</gene>
<dbReference type="PANTHER" id="PTHR48107:SF7">
    <property type="entry name" value="RE15974P"/>
    <property type="match status" value="1"/>
</dbReference>
<dbReference type="InterPro" id="IPR036291">
    <property type="entry name" value="NAD(P)-bd_dom_sf"/>
</dbReference>
<dbReference type="SUPFAM" id="SSF51735">
    <property type="entry name" value="NAD(P)-binding Rossmann-fold domains"/>
    <property type="match status" value="1"/>
</dbReference>
<sequence length="408" mass="44696">MDDSPLSITSSITGILTFIVAILAAIYIRYTTLMNGRTEMHSILDSVYTTIKETRDLSSGRQSWQDPEHIHMGHLLVELYSTELSILGQLMNVSGHQMDLVPENLSHDMPDVALPTVSYQKPSNTRCQIVRTRHVLTNDKILQEKVAIVTGASRGIGYAIALHLAKRGAGILVTSTSASKHTDELRGEIDSVYAHLNTQAPKIAHQIVSLEDPEAHIKVADAIKREFDSNLDIFINNAAVTDRTFPGELEATTLDKLLTCNIRTPALVVDELVKRRYFRKESRIIFLSSAESVNCEPTVSLYASTKAANEAMARSYANAFGGKDAAFDFMAGTTSNSVLTGLTETGGVQQYGQQVWQELQEFWVGKQVIPRLGKPDDVADVVGFLCSREGRWVTGSKISANGGSIAVI</sequence>
<organism evidence="4 5">
    <name type="scientific">Fusarium oligoseptatum</name>
    <dbReference type="NCBI Taxonomy" id="2604345"/>
    <lineage>
        <taxon>Eukaryota</taxon>
        <taxon>Fungi</taxon>
        <taxon>Dikarya</taxon>
        <taxon>Ascomycota</taxon>
        <taxon>Pezizomycotina</taxon>
        <taxon>Sordariomycetes</taxon>
        <taxon>Hypocreomycetidae</taxon>
        <taxon>Hypocreales</taxon>
        <taxon>Nectriaceae</taxon>
        <taxon>Fusarium</taxon>
        <taxon>Fusarium solani species complex</taxon>
    </lineage>
</organism>